<dbReference type="PANTHER" id="PTHR32347:SF23">
    <property type="entry name" value="BLL5650 PROTEIN"/>
    <property type="match status" value="1"/>
</dbReference>
<dbReference type="AlphaFoldDB" id="A0A347UDK4"/>
<reference evidence="5 6" key="1">
    <citation type="submission" date="2018-09" db="EMBL/GenBank/DDBJ databases">
        <title>Profundibacter amoris BAR1 gen. nov., sp. nov., a new member of the Roseobacter clade isolated at Lokis Castle Vent Field on the Arctic Mid-Oceanic Ridge.</title>
        <authorList>
            <person name="Le Moine Bauer S."/>
            <person name="Sjoeberg A.G."/>
            <person name="L'Haridon S."/>
            <person name="Stokke R."/>
            <person name="Roalkvam I."/>
            <person name="Steen I.H."/>
            <person name="Dahle H."/>
        </authorList>
    </citation>
    <scope>NUCLEOTIDE SEQUENCE [LARGE SCALE GENOMIC DNA]</scope>
    <source>
        <strain evidence="5 6">BAR1</strain>
    </source>
</reference>
<evidence type="ECO:0000256" key="1">
    <source>
        <dbReference type="ARBA" id="ARBA00004196"/>
    </source>
</evidence>
<gene>
    <name evidence="5" type="ORF">BAR1_02720</name>
</gene>
<evidence type="ECO:0000256" key="3">
    <source>
        <dbReference type="SAM" id="Coils"/>
    </source>
</evidence>
<dbReference type="EMBL" id="CP032125">
    <property type="protein sequence ID" value="AXX96932.1"/>
    <property type="molecule type" value="Genomic_DNA"/>
</dbReference>
<dbReference type="Gene3D" id="1.10.287.470">
    <property type="entry name" value="Helix hairpin bin"/>
    <property type="match status" value="1"/>
</dbReference>
<dbReference type="RefSeq" id="WP_118941590.1">
    <property type="nucleotide sequence ID" value="NZ_CP032125.1"/>
</dbReference>
<dbReference type="Pfam" id="PF25881">
    <property type="entry name" value="HH_YBHG"/>
    <property type="match status" value="1"/>
</dbReference>
<keyword evidence="2 3" id="KW-0175">Coiled coil</keyword>
<dbReference type="PANTHER" id="PTHR32347">
    <property type="entry name" value="EFFLUX SYSTEM COMPONENT YKNX-RELATED"/>
    <property type="match status" value="1"/>
</dbReference>
<dbReference type="KEGG" id="pamo:BAR1_02720"/>
<feature type="domain" description="YbhG-like alpha-helical hairpin" evidence="4">
    <location>
        <begin position="64"/>
        <end position="185"/>
    </location>
</feature>
<dbReference type="InterPro" id="IPR050465">
    <property type="entry name" value="UPF0194_transport"/>
</dbReference>
<accession>A0A347UDK4</accession>
<dbReference type="Proteomes" id="UP000261704">
    <property type="component" value="Chromosome"/>
</dbReference>
<proteinExistence type="predicted"/>
<protein>
    <submittedName>
        <fullName evidence="5">HlyD family efflux transporter periplasmic adaptor subunit</fullName>
    </submittedName>
</protein>
<dbReference type="InterPro" id="IPR059052">
    <property type="entry name" value="HH_YbhG-like"/>
</dbReference>
<dbReference type="SUPFAM" id="SSF111369">
    <property type="entry name" value="HlyD-like secretion proteins"/>
    <property type="match status" value="1"/>
</dbReference>
<evidence type="ECO:0000256" key="2">
    <source>
        <dbReference type="ARBA" id="ARBA00023054"/>
    </source>
</evidence>
<evidence type="ECO:0000259" key="4">
    <source>
        <dbReference type="Pfam" id="PF25881"/>
    </source>
</evidence>
<keyword evidence="6" id="KW-1185">Reference proteome</keyword>
<evidence type="ECO:0000313" key="5">
    <source>
        <dbReference type="EMBL" id="AXX96932.1"/>
    </source>
</evidence>
<evidence type="ECO:0000313" key="6">
    <source>
        <dbReference type="Proteomes" id="UP000261704"/>
    </source>
</evidence>
<sequence length="316" mass="33541">MSFLCSIPLVNSLLSACLAPFPLATGYVEGEYILLAPIEIAQISEVTVKRGDIIGAGQELVVLERRDAEIAVSQAQAALALAKSKLADISQGRRPEEIAVIEASLRSAKAQAAEAKRELERQADLVRRGAISQSKYDLAKTQSEVSDAHVAELEANLAVAKLPARKDAIAAAKASVAQAQASLENALWRLSKRTMVASRDGTIIDIIRSAGETAGPQAPVLLVLPNGAIKLRLYVAESYLSEIQLGTALAVECDGCAKGITATVSYISAGPEYTPPVIYSLENRQKLVYLLEARLKGDGTLKPGQIVNVDLIEAAE</sequence>
<dbReference type="GO" id="GO:0030313">
    <property type="term" value="C:cell envelope"/>
    <property type="evidence" value="ECO:0007669"/>
    <property type="project" value="UniProtKB-SubCell"/>
</dbReference>
<organism evidence="5 6">
    <name type="scientific">Profundibacter amoris</name>
    <dbReference type="NCBI Taxonomy" id="2171755"/>
    <lineage>
        <taxon>Bacteria</taxon>
        <taxon>Pseudomonadati</taxon>
        <taxon>Pseudomonadota</taxon>
        <taxon>Alphaproteobacteria</taxon>
        <taxon>Rhodobacterales</taxon>
        <taxon>Paracoccaceae</taxon>
        <taxon>Profundibacter</taxon>
    </lineage>
</organism>
<feature type="coiled-coil region" evidence="3">
    <location>
        <begin position="98"/>
        <end position="125"/>
    </location>
</feature>
<dbReference type="OrthoDB" id="9809385at2"/>
<name>A0A347UDK4_9RHOB</name>
<comment type="subcellular location">
    <subcellularLocation>
        <location evidence="1">Cell envelope</location>
    </subcellularLocation>
</comment>